<reference evidence="1 2" key="1">
    <citation type="journal article" date="2019" name="Int. J. Syst. Evol. Microbiol.">
        <title>The Global Catalogue of Microorganisms (GCM) 10K type strain sequencing project: providing services to taxonomists for standard genome sequencing and annotation.</title>
        <authorList>
            <consortium name="The Broad Institute Genomics Platform"/>
            <consortium name="The Broad Institute Genome Sequencing Center for Infectious Disease"/>
            <person name="Wu L."/>
            <person name="Ma J."/>
        </authorList>
    </citation>
    <scope>NUCLEOTIDE SEQUENCE [LARGE SCALE GENOMIC DNA]</scope>
    <source>
        <strain evidence="1 2">JCM 4788</strain>
    </source>
</reference>
<dbReference type="Proteomes" id="UP001500879">
    <property type="component" value="Unassembled WGS sequence"/>
</dbReference>
<organism evidence="1 2">
    <name type="scientific">Streptomyces luteireticuli</name>
    <dbReference type="NCBI Taxonomy" id="173858"/>
    <lineage>
        <taxon>Bacteria</taxon>
        <taxon>Bacillati</taxon>
        <taxon>Actinomycetota</taxon>
        <taxon>Actinomycetes</taxon>
        <taxon>Kitasatosporales</taxon>
        <taxon>Streptomycetaceae</taxon>
        <taxon>Streptomyces</taxon>
    </lineage>
</organism>
<keyword evidence="2" id="KW-1185">Reference proteome</keyword>
<protein>
    <submittedName>
        <fullName evidence="1">Uncharacterized protein</fullName>
    </submittedName>
</protein>
<evidence type="ECO:0000313" key="1">
    <source>
        <dbReference type="EMBL" id="GAA0436740.1"/>
    </source>
</evidence>
<gene>
    <name evidence="1" type="ORF">GCM10010357_67770</name>
</gene>
<accession>A0ABN0Z708</accession>
<dbReference type="EMBL" id="BAAABX010000086">
    <property type="protein sequence ID" value="GAA0436740.1"/>
    <property type="molecule type" value="Genomic_DNA"/>
</dbReference>
<evidence type="ECO:0000313" key="2">
    <source>
        <dbReference type="Proteomes" id="UP001500879"/>
    </source>
</evidence>
<sequence length="99" mass="10888">MLSQGQPSPGFTQVQVNVTLTGLKGRTAYIRWHTYNDVTRQTISADGIVRSPALGWDVTNWHPLITVANPAVHWQVQVTAYGPGDVQLATNHSNFTFPS</sequence>
<name>A0ABN0Z708_9ACTN</name>
<proteinExistence type="predicted"/>
<comment type="caution">
    <text evidence="1">The sequence shown here is derived from an EMBL/GenBank/DDBJ whole genome shotgun (WGS) entry which is preliminary data.</text>
</comment>